<dbReference type="Proteomes" id="UP001341840">
    <property type="component" value="Unassembled WGS sequence"/>
</dbReference>
<feature type="domain" description="C2H2-type" evidence="2">
    <location>
        <begin position="53"/>
        <end position="80"/>
    </location>
</feature>
<keyword evidence="1" id="KW-0863">Zinc-finger</keyword>
<dbReference type="InterPro" id="IPR013087">
    <property type="entry name" value="Znf_C2H2_type"/>
</dbReference>
<organism evidence="3 4">
    <name type="scientific">Stylosanthes scabra</name>
    <dbReference type="NCBI Taxonomy" id="79078"/>
    <lineage>
        <taxon>Eukaryota</taxon>
        <taxon>Viridiplantae</taxon>
        <taxon>Streptophyta</taxon>
        <taxon>Embryophyta</taxon>
        <taxon>Tracheophyta</taxon>
        <taxon>Spermatophyta</taxon>
        <taxon>Magnoliopsida</taxon>
        <taxon>eudicotyledons</taxon>
        <taxon>Gunneridae</taxon>
        <taxon>Pentapetalae</taxon>
        <taxon>rosids</taxon>
        <taxon>fabids</taxon>
        <taxon>Fabales</taxon>
        <taxon>Fabaceae</taxon>
        <taxon>Papilionoideae</taxon>
        <taxon>50 kb inversion clade</taxon>
        <taxon>dalbergioids sensu lato</taxon>
        <taxon>Dalbergieae</taxon>
        <taxon>Pterocarpus clade</taxon>
        <taxon>Stylosanthes</taxon>
    </lineage>
</organism>
<evidence type="ECO:0000259" key="2">
    <source>
        <dbReference type="PROSITE" id="PS50157"/>
    </source>
</evidence>
<evidence type="ECO:0000313" key="3">
    <source>
        <dbReference type="EMBL" id="MED6158087.1"/>
    </source>
</evidence>
<reference evidence="3 4" key="1">
    <citation type="journal article" date="2023" name="Plants (Basel)">
        <title>Bridging the Gap: Combining Genomics and Transcriptomics Approaches to Understand Stylosanthes scabra, an Orphan Legume from the Brazilian Caatinga.</title>
        <authorList>
            <person name="Ferreira-Neto J.R.C."/>
            <person name="da Silva M.D."/>
            <person name="Binneck E."/>
            <person name="de Melo N.F."/>
            <person name="da Silva R.H."/>
            <person name="de Melo A.L.T.M."/>
            <person name="Pandolfi V."/>
            <person name="Bustamante F.O."/>
            <person name="Brasileiro-Vidal A.C."/>
            <person name="Benko-Iseppon A.M."/>
        </authorList>
    </citation>
    <scope>NUCLEOTIDE SEQUENCE [LARGE SCALE GENOMIC DNA]</scope>
    <source>
        <tissue evidence="3">Leaves</tissue>
    </source>
</reference>
<sequence length="312" mass="34642">MEEDQESHPQKGHQEGSRKKICIKFKVITTTIEEAHHHNKNKIKKNEHDLDLSVCCLCQKSFGSCKALAGHMRVHSLATKKQLVCDAKQGTTKDSEESSRLSDTLLKGWSVSSKRGRKGVSFCEKSGSVGVNFEHDIDDETEMQEAANELMLLATGFAIECEDFSKISGINKLKRLKIQEKKLSSPEEGFATVSDSQASNGSIVGIKKKKGIKKMKLTELRTVEEKKKKKKDSNNIQKVVVVLKEEHQDSVVVHESHENGDENYCPKILSFDLNEVPAMDEEEGGVTVQSELVMASSSSSSYASSQSSVTHW</sequence>
<accession>A0ABU6UA34</accession>
<proteinExistence type="predicted"/>
<evidence type="ECO:0000313" key="4">
    <source>
        <dbReference type="Proteomes" id="UP001341840"/>
    </source>
</evidence>
<gene>
    <name evidence="3" type="ORF">PIB30_029395</name>
</gene>
<keyword evidence="4" id="KW-1185">Reference proteome</keyword>
<dbReference type="PROSITE" id="PS50157">
    <property type="entry name" value="ZINC_FINGER_C2H2_2"/>
    <property type="match status" value="1"/>
</dbReference>
<keyword evidence="1" id="KW-0862">Zinc</keyword>
<evidence type="ECO:0000256" key="1">
    <source>
        <dbReference type="PROSITE-ProRule" id="PRU00042"/>
    </source>
</evidence>
<dbReference type="PROSITE" id="PS00028">
    <property type="entry name" value="ZINC_FINGER_C2H2_1"/>
    <property type="match status" value="1"/>
</dbReference>
<protein>
    <recommendedName>
        <fullName evidence="2">C2H2-type domain-containing protein</fullName>
    </recommendedName>
</protein>
<name>A0ABU6UA34_9FABA</name>
<keyword evidence="1" id="KW-0479">Metal-binding</keyword>
<dbReference type="EMBL" id="JASCZI010120948">
    <property type="protein sequence ID" value="MED6158087.1"/>
    <property type="molecule type" value="Genomic_DNA"/>
</dbReference>
<comment type="caution">
    <text evidence="3">The sequence shown here is derived from an EMBL/GenBank/DDBJ whole genome shotgun (WGS) entry which is preliminary data.</text>
</comment>